<evidence type="ECO:0008006" key="12">
    <source>
        <dbReference type="Google" id="ProtNLM"/>
    </source>
</evidence>
<dbReference type="GO" id="GO:0050660">
    <property type="term" value="F:flavin adenine dinucleotide binding"/>
    <property type="evidence" value="ECO:0007669"/>
    <property type="project" value="TreeGrafter"/>
</dbReference>
<comment type="cofactor">
    <cofactor evidence="2">
        <name>FAD</name>
        <dbReference type="ChEBI" id="CHEBI:57692"/>
    </cofactor>
</comment>
<evidence type="ECO:0000256" key="2">
    <source>
        <dbReference type="ARBA" id="ARBA00001974"/>
    </source>
</evidence>
<evidence type="ECO:0000256" key="1">
    <source>
        <dbReference type="ARBA" id="ARBA00001917"/>
    </source>
</evidence>
<dbReference type="InterPro" id="IPR017938">
    <property type="entry name" value="Riboflavin_synthase-like_b-brl"/>
</dbReference>
<dbReference type="Pfam" id="PF00258">
    <property type="entry name" value="Flavodoxin_1"/>
    <property type="match status" value="1"/>
</dbReference>
<feature type="domain" description="Flavodoxin-like" evidence="8">
    <location>
        <begin position="1"/>
        <end position="109"/>
    </location>
</feature>
<dbReference type="InterPro" id="IPR001094">
    <property type="entry name" value="Flavdoxin-like"/>
</dbReference>
<gene>
    <name evidence="10" type="ORF">GSBLH_T00001915001</name>
</gene>
<evidence type="ECO:0000259" key="8">
    <source>
        <dbReference type="PROSITE" id="PS50902"/>
    </source>
</evidence>
<dbReference type="InParanoid" id="D8M168"/>
<dbReference type="FunCoup" id="D8M168">
    <property type="interactions" value="350"/>
</dbReference>
<dbReference type="Gene3D" id="2.40.30.10">
    <property type="entry name" value="Translation factors"/>
    <property type="match status" value="1"/>
</dbReference>
<dbReference type="InterPro" id="IPR017927">
    <property type="entry name" value="FAD-bd_FR_type"/>
</dbReference>
<dbReference type="Pfam" id="PF00175">
    <property type="entry name" value="NAD_binding_1"/>
    <property type="match status" value="1"/>
</dbReference>
<dbReference type="RefSeq" id="XP_012895855.1">
    <property type="nucleotide sequence ID" value="XM_013040401.1"/>
</dbReference>
<evidence type="ECO:0000256" key="5">
    <source>
        <dbReference type="ARBA" id="ARBA00022827"/>
    </source>
</evidence>
<evidence type="ECO:0000259" key="9">
    <source>
        <dbReference type="PROSITE" id="PS51384"/>
    </source>
</evidence>
<dbReference type="InterPro" id="IPR001709">
    <property type="entry name" value="Flavoprot_Pyr_Nucl_cyt_Rdtase"/>
</dbReference>
<feature type="domain" description="FAD-binding FR-type" evidence="9">
    <location>
        <begin position="145"/>
        <end position="379"/>
    </location>
</feature>
<dbReference type="Proteomes" id="UP000008312">
    <property type="component" value="Unassembled WGS sequence"/>
</dbReference>
<dbReference type="EMBL" id="FN668644">
    <property type="protein sequence ID" value="CBK21807.2"/>
    <property type="molecule type" value="Genomic_DNA"/>
</dbReference>
<dbReference type="Gene3D" id="3.40.50.360">
    <property type="match status" value="1"/>
</dbReference>
<dbReference type="InterPro" id="IPR023173">
    <property type="entry name" value="NADPH_Cyt_P450_Rdtase_alpha"/>
</dbReference>
<dbReference type="Gene3D" id="3.40.50.80">
    <property type="entry name" value="Nucleotide-binding domain of ferredoxin-NADP reductase (FNR) module"/>
    <property type="match status" value="1"/>
</dbReference>
<evidence type="ECO:0000313" key="10">
    <source>
        <dbReference type="EMBL" id="CBK21807.2"/>
    </source>
</evidence>
<sequence length="538" mass="60758">MNDVDTSDLKELENVIFITSTAGQGDFPRNAKDFYKALDELAPGSLSGLNYCVFGLGDHSYVHFNQAAKNLEAKLHSLGGECLLPLGLGDDRDEEKYETKYYEWLPSLYEKLHAEKVVKDFPPTPKYSVQLSKTTQDKLKPFKPLRSHLFPLLEVRRLTPEGYDRDIRHFTIDLQGTKVKYNCGDTLGIYPQNHKEDVLQLLHDLDLSPTDFIKIQKSDQIRRTFLPSTTTVETLFTEVLDVFGRPTRRFYSLLSRFATNPAEKAALESMLTAAGSPLVQSFLAETLTYADILRKFPSAKPALPFLVELIPTMKPRFYSIASSPLMHPHTLDLCVVGVNWKTPSGVQRRGQCTSYLHDLKADSHTTIRGVVTPGTMKMPQDSKAPVIMAGLGTGIAPFKAITEHRVAQARSGLPMGDTTLFYGCRYRKEFVYGDLWKKYHEEGVLTHVIPAFSREQSYKIYVQDKIRENSKLVTDYLMNQGGYFYYCGLAGKAPAAIRAGIIDAFKKETGMSEDKGEEYLKQMEKEGRYNLECWLGVC</sequence>
<dbReference type="PROSITE" id="PS50902">
    <property type="entry name" value="FLAVODOXIN_LIKE"/>
    <property type="match status" value="1"/>
</dbReference>
<keyword evidence="7" id="KW-0560">Oxidoreductase</keyword>
<dbReference type="GO" id="GO:0004783">
    <property type="term" value="F:sulfite reductase (NADPH) activity"/>
    <property type="evidence" value="ECO:0007669"/>
    <property type="project" value="TreeGrafter"/>
</dbReference>
<dbReference type="SUPFAM" id="SSF52218">
    <property type="entry name" value="Flavoproteins"/>
    <property type="match status" value="1"/>
</dbReference>
<dbReference type="InterPro" id="IPR008254">
    <property type="entry name" value="Flavodoxin/NO_synth"/>
</dbReference>
<dbReference type="CDD" id="cd06207">
    <property type="entry name" value="CyPoR_like"/>
    <property type="match status" value="1"/>
</dbReference>
<dbReference type="PRINTS" id="PR00371">
    <property type="entry name" value="FPNCR"/>
</dbReference>
<keyword evidence="4" id="KW-0288">FMN</keyword>
<keyword evidence="3" id="KW-0285">Flavoprotein</keyword>
<evidence type="ECO:0000256" key="6">
    <source>
        <dbReference type="ARBA" id="ARBA00022857"/>
    </source>
</evidence>
<dbReference type="GeneID" id="24919136"/>
<dbReference type="InterPro" id="IPR029039">
    <property type="entry name" value="Flavoprotein-like_sf"/>
</dbReference>
<keyword evidence="11" id="KW-1185">Reference proteome</keyword>
<comment type="cofactor">
    <cofactor evidence="1">
        <name>FMN</name>
        <dbReference type="ChEBI" id="CHEBI:58210"/>
    </cofactor>
</comment>
<dbReference type="PANTHER" id="PTHR19384:SF109">
    <property type="entry name" value="SULFITE REDUCTASE [NADPH] FLAVOPROTEIN COMPONENT"/>
    <property type="match status" value="1"/>
</dbReference>
<keyword evidence="6" id="KW-0521">NADP</keyword>
<dbReference type="InterPro" id="IPR039261">
    <property type="entry name" value="FNR_nucleotide-bd"/>
</dbReference>
<dbReference type="SUPFAM" id="SSF63380">
    <property type="entry name" value="Riboflavin synthase domain-like"/>
    <property type="match status" value="1"/>
</dbReference>
<dbReference type="InterPro" id="IPR003097">
    <property type="entry name" value="CysJ-like_FAD-binding"/>
</dbReference>
<dbReference type="OrthoDB" id="1856718at2759"/>
<evidence type="ECO:0000256" key="3">
    <source>
        <dbReference type="ARBA" id="ARBA00022630"/>
    </source>
</evidence>
<dbReference type="GO" id="GO:0010181">
    <property type="term" value="F:FMN binding"/>
    <property type="evidence" value="ECO:0007669"/>
    <property type="project" value="InterPro"/>
</dbReference>
<dbReference type="SUPFAM" id="SSF52343">
    <property type="entry name" value="Ferredoxin reductase-like, C-terminal NADP-linked domain"/>
    <property type="match status" value="1"/>
</dbReference>
<evidence type="ECO:0000313" key="11">
    <source>
        <dbReference type="Proteomes" id="UP000008312"/>
    </source>
</evidence>
<dbReference type="OMA" id="DIMSIPR"/>
<dbReference type="InterPro" id="IPR001433">
    <property type="entry name" value="OxRdtase_FAD/NAD-bd"/>
</dbReference>
<dbReference type="PRINTS" id="PR00369">
    <property type="entry name" value="FLAVODOXIN"/>
</dbReference>
<name>D8M168_BLAHO</name>
<keyword evidence="5" id="KW-0274">FAD</keyword>
<reference evidence="10" key="1">
    <citation type="submission" date="2010-02" db="EMBL/GenBank/DDBJ databases">
        <title>Sequencing and annotation of the Blastocystis hominis genome.</title>
        <authorList>
            <person name="Wincker P."/>
        </authorList>
    </citation>
    <scope>NUCLEOTIDE SEQUENCE</scope>
    <source>
        <strain evidence="10">Singapore isolate B</strain>
    </source>
</reference>
<dbReference type="Pfam" id="PF00667">
    <property type="entry name" value="FAD_binding_1"/>
    <property type="match status" value="1"/>
</dbReference>
<evidence type="ECO:0000256" key="4">
    <source>
        <dbReference type="ARBA" id="ARBA00022643"/>
    </source>
</evidence>
<organism evidence="10">
    <name type="scientific">Blastocystis hominis</name>
    <dbReference type="NCBI Taxonomy" id="12968"/>
    <lineage>
        <taxon>Eukaryota</taxon>
        <taxon>Sar</taxon>
        <taxon>Stramenopiles</taxon>
        <taxon>Bigyra</taxon>
        <taxon>Opalozoa</taxon>
        <taxon>Opalinata</taxon>
        <taxon>Blastocystidae</taxon>
        <taxon>Blastocystis</taxon>
    </lineage>
</organism>
<protein>
    <recommendedName>
        <fullName evidence="12">FAD-binding FR-type domain-containing protein</fullName>
    </recommendedName>
</protein>
<dbReference type="PANTHER" id="PTHR19384">
    <property type="entry name" value="NITRIC OXIDE SYNTHASE-RELATED"/>
    <property type="match status" value="1"/>
</dbReference>
<accession>D8M168</accession>
<dbReference type="PROSITE" id="PS51384">
    <property type="entry name" value="FAD_FR"/>
    <property type="match status" value="1"/>
</dbReference>
<proteinExistence type="predicted"/>
<dbReference type="Gene3D" id="1.20.990.10">
    <property type="entry name" value="NADPH-cytochrome p450 Reductase, Chain A, domain 3"/>
    <property type="match status" value="1"/>
</dbReference>
<evidence type="ECO:0000256" key="7">
    <source>
        <dbReference type="ARBA" id="ARBA00023002"/>
    </source>
</evidence>
<dbReference type="GO" id="GO:0005829">
    <property type="term" value="C:cytosol"/>
    <property type="evidence" value="ECO:0007669"/>
    <property type="project" value="TreeGrafter"/>
</dbReference>
<dbReference type="AlphaFoldDB" id="D8M168"/>